<dbReference type="Pfam" id="PF19040">
    <property type="entry name" value="SGNH"/>
    <property type="match status" value="1"/>
</dbReference>
<keyword evidence="1" id="KW-0472">Membrane</keyword>
<dbReference type="GO" id="GO:0016020">
    <property type="term" value="C:membrane"/>
    <property type="evidence" value="ECO:0007669"/>
    <property type="project" value="TreeGrafter"/>
</dbReference>
<keyword evidence="4" id="KW-0012">Acyltransferase</keyword>
<dbReference type="KEGG" id="dsf:UWK_02422"/>
<evidence type="ECO:0000259" key="2">
    <source>
        <dbReference type="Pfam" id="PF01757"/>
    </source>
</evidence>
<keyword evidence="1" id="KW-0812">Transmembrane</keyword>
<feature type="transmembrane region" description="Helical" evidence="1">
    <location>
        <begin position="188"/>
        <end position="211"/>
    </location>
</feature>
<dbReference type="InterPro" id="IPR043968">
    <property type="entry name" value="SGNH"/>
</dbReference>
<evidence type="ECO:0000256" key="1">
    <source>
        <dbReference type="SAM" id="Phobius"/>
    </source>
</evidence>
<feature type="transmembrane region" description="Helical" evidence="1">
    <location>
        <begin position="351"/>
        <end position="370"/>
    </location>
</feature>
<reference evidence="5" key="1">
    <citation type="journal article" date="2013" name="Stand. Genomic Sci.">
        <title>Complete genome sequence of Desulfocapsa sulfexigens, a marine deltaproteobacterium specialized in disproportionating inorganic sulfur compounds.</title>
        <authorList>
            <person name="Finster K.W."/>
            <person name="Kjeldsen K.U."/>
            <person name="Kube M."/>
            <person name="Reinhardt R."/>
            <person name="Mussmann M."/>
            <person name="Amann R."/>
            <person name="Schreiber L."/>
        </authorList>
    </citation>
    <scope>NUCLEOTIDE SEQUENCE [LARGE SCALE GENOMIC DNA]</scope>
    <source>
        <strain evidence="5">DSM 10523 / SB164P1</strain>
    </source>
</reference>
<feature type="transmembrane region" description="Helical" evidence="1">
    <location>
        <begin position="160"/>
        <end position="182"/>
    </location>
</feature>
<feature type="transmembrane region" description="Helical" evidence="1">
    <location>
        <begin position="223"/>
        <end position="242"/>
    </location>
</feature>
<protein>
    <submittedName>
        <fullName evidence="4">Putative acyltransferase</fullName>
    </submittedName>
</protein>
<keyword evidence="1" id="KW-1133">Transmembrane helix</keyword>
<dbReference type="PANTHER" id="PTHR23028:SF53">
    <property type="entry name" value="ACYL_TRANSF_3 DOMAIN-CONTAINING PROTEIN"/>
    <property type="match status" value="1"/>
</dbReference>
<name>M1PRI1_DESSD</name>
<gene>
    <name evidence="4" type="ordered locus">UWK_02422</name>
</gene>
<feature type="transmembrane region" description="Helical" evidence="1">
    <location>
        <begin position="7"/>
        <end position="25"/>
    </location>
</feature>
<feature type="transmembrane region" description="Helical" evidence="1">
    <location>
        <begin position="132"/>
        <end position="153"/>
    </location>
</feature>
<dbReference type="PANTHER" id="PTHR23028">
    <property type="entry name" value="ACETYLTRANSFERASE"/>
    <property type="match status" value="1"/>
</dbReference>
<evidence type="ECO:0000313" key="4">
    <source>
        <dbReference type="EMBL" id="AGF78961.1"/>
    </source>
</evidence>
<dbReference type="EMBL" id="CP003985">
    <property type="protein sequence ID" value="AGF78961.1"/>
    <property type="molecule type" value="Genomic_DNA"/>
</dbReference>
<dbReference type="HOGENOM" id="CLU_005679_10_4_7"/>
<dbReference type="GO" id="GO:0009103">
    <property type="term" value="P:lipopolysaccharide biosynthetic process"/>
    <property type="evidence" value="ECO:0007669"/>
    <property type="project" value="TreeGrafter"/>
</dbReference>
<dbReference type="InterPro" id="IPR002656">
    <property type="entry name" value="Acyl_transf_3_dom"/>
</dbReference>
<dbReference type="Pfam" id="PF01757">
    <property type="entry name" value="Acyl_transf_3"/>
    <property type="match status" value="1"/>
</dbReference>
<feature type="transmembrane region" description="Helical" evidence="1">
    <location>
        <begin position="31"/>
        <end position="51"/>
    </location>
</feature>
<accession>M1PRI1</accession>
<evidence type="ECO:0000313" key="5">
    <source>
        <dbReference type="Proteomes" id="UP000011721"/>
    </source>
</evidence>
<dbReference type="eggNOG" id="COG1835">
    <property type="taxonomic scope" value="Bacteria"/>
</dbReference>
<feature type="transmembrane region" description="Helical" evidence="1">
    <location>
        <begin position="318"/>
        <end position="336"/>
    </location>
</feature>
<feature type="transmembrane region" description="Helical" evidence="1">
    <location>
        <begin position="248"/>
        <end position="267"/>
    </location>
</feature>
<feature type="transmembrane region" description="Helical" evidence="1">
    <location>
        <begin position="72"/>
        <end position="91"/>
    </location>
</feature>
<evidence type="ECO:0000259" key="3">
    <source>
        <dbReference type="Pfam" id="PF19040"/>
    </source>
</evidence>
<dbReference type="STRING" id="1167006.UWK_02422"/>
<dbReference type="Proteomes" id="UP000011721">
    <property type="component" value="Chromosome"/>
</dbReference>
<dbReference type="InterPro" id="IPR050879">
    <property type="entry name" value="Acyltransferase_3"/>
</dbReference>
<keyword evidence="4" id="KW-0808">Transferase</keyword>
<feature type="transmembrane region" description="Helical" evidence="1">
    <location>
        <begin position="279"/>
        <end position="298"/>
    </location>
</feature>
<dbReference type="GO" id="GO:0016747">
    <property type="term" value="F:acyltransferase activity, transferring groups other than amino-acyl groups"/>
    <property type="evidence" value="ECO:0007669"/>
    <property type="project" value="InterPro"/>
</dbReference>
<dbReference type="AlphaFoldDB" id="M1PRI1"/>
<dbReference type="OrthoDB" id="5501619at2"/>
<organism evidence="4 5">
    <name type="scientific">Desulfocapsa sulfexigens (strain DSM 10523 / SB164P1)</name>
    <dbReference type="NCBI Taxonomy" id="1167006"/>
    <lineage>
        <taxon>Bacteria</taxon>
        <taxon>Pseudomonadati</taxon>
        <taxon>Thermodesulfobacteriota</taxon>
        <taxon>Desulfobulbia</taxon>
        <taxon>Desulfobulbales</taxon>
        <taxon>Desulfocapsaceae</taxon>
        <taxon>Desulfocapsa</taxon>
    </lineage>
</organism>
<dbReference type="PATRIC" id="fig|1167006.5.peg.2631"/>
<proteinExistence type="predicted"/>
<dbReference type="RefSeq" id="WP_015404649.1">
    <property type="nucleotide sequence ID" value="NC_020304.1"/>
</dbReference>
<keyword evidence="5" id="KW-1185">Reference proteome</keyword>
<sequence>MEYRREIDGLRSVAVFPVILFHAGFQLFGGGFVGVDVFFVISGYLITSIIITEKKKGTFSTINFYERRARRILPALFVVMLASLIPAWFLLTPKEMEDFSKSLITVPLFASNILFWQESGYFELANELKPLLHTWSLAVEEQFYLLYPLFLTLVWRLGKYWLFGFLFVILVISLGSAEWGLIHDPVGAFYLLPTRGWELIVGSLAAVYTLYKQSPPSQTVLRDLTGELFGIVGLLLISYAIFTFDETVSFPGFNAAFPTVGAALILLFTSQRTWVGKLLGSRVLVGLGLISYSTYLWHQPLFVFARYYFRSKPSNNTIFILILSSVILAYLSYRYVETPFRKKDLINRNKIFSYSILGSMFFVVLGVIIMNTQGFSSRKPQNIQWASLGDKIDVVGRVCDMQPVDDHENIRLGFFGDLSADRTVGLYGDSHASALSYQLDDEFKKRGIKGVYLGLVGKCQTNPLSSDKGIKKDTINCQKSFNSLLDYVANNIDSIIVVSRWTFRLYPVAGAIESLAFDNEEGGRESEDYREYSVLRTDGTFSSSGIDKKKSLTHMLESFLSTNARVILVYPIPELGWHVYSENLRYYVRKGEYLPELTTAYSLYKQRNKYVINVFDEIKSRENLIRIKPDEIFCNTYRKNRCVGQIEGVPLYFDDDHVSEAGAQMIVDRIVPTLVY</sequence>
<feature type="domain" description="SGNH" evidence="3">
    <location>
        <begin position="415"/>
        <end position="671"/>
    </location>
</feature>
<feature type="domain" description="Acyltransferase 3" evidence="2">
    <location>
        <begin position="6"/>
        <end position="333"/>
    </location>
</feature>